<feature type="transmembrane region" description="Helical" evidence="1">
    <location>
        <begin position="67"/>
        <end position="87"/>
    </location>
</feature>
<sequence>MKKDILGSLAWAAAMILSALAASYGRAQGYIDQETVLRVVAMNGLYIAYLGNSIPKKVAPSVHAQKVNRFAGWVLVISGLIYAGFWALAPLDLAMTIGTGAVAVGAILTLGYCLGLRSQTRAGA</sequence>
<keyword evidence="1" id="KW-0472">Membrane</keyword>
<evidence type="ECO:0000256" key="1">
    <source>
        <dbReference type="SAM" id="Phobius"/>
    </source>
</evidence>
<comment type="caution">
    <text evidence="3">The sequence shown here is derived from an EMBL/GenBank/DDBJ whole genome shotgun (WGS) entry which is preliminary data.</text>
</comment>
<name>A0ABT5HMJ9_9CAUL</name>
<evidence type="ECO:0000256" key="2">
    <source>
        <dbReference type="SAM" id="SignalP"/>
    </source>
</evidence>
<evidence type="ECO:0000313" key="3">
    <source>
        <dbReference type="EMBL" id="MDC7677350.1"/>
    </source>
</evidence>
<protein>
    <submittedName>
        <fullName evidence="3">Ammonium transporter</fullName>
    </submittedName>
</protein>
<organism evidence="3 4">
    <name type="scientific">Asticcacaulis machinosus</name>
    <dbReference type="NCBI Taxonomy" id="2984211"/>
    <lineage>
        <taxon>Bacteria</taxon>
        <taxon>Pseudomonadati</taxon>
        <taxon>Pseudomonadota</taxon>
        <taxon>Alphaproteobacteria</taxon>
        <taxon>Caulobacterales</taxon>
        <taxon>Caulobacteraceae</taxon>
        <taxon>Asticcacaulis</taxon>
    </lineage>
</organism>
<keyword evidence="1" id="KW-1133">Transmembrane helix</keyword>
<keyword evidence="4" id="KW-1185">Reference proteome</keyword>
<dbReference type="RefSeq" id="WP_272745672.1">
    <property type="nucleotide sequence ID" value="NZ_JAQQKV010000003.1"/>
</dbReference>
<accession>A0ABT5HMJ9</accession>
<feature type="signal peptide" evidence="2">
    <location>
        <begin position="1"/>
        <end position="21"/>
    </location>
</feature>
<feature type="transmembrane region" description="Helical" evidence="1">
    <location>
        <begin position="93"/>
        <end position="114"/>
    </location>
</feature>
<dbReference type="Proteomes" id="UP001218579">
    <property type="component" value="Unassembled WGS sequence"/>
</dbReference>
<keyword evidence="1" id="KW-0812">Transmembrane</keyword>
<reference evidence="3 4" key="1">
    <citation type="submission" date="2023-01" db="EMBL/GenBank/DDBJ databases">
        <title>Novel species of the genus Asticcacaulis isolated from rivers.</title>
        <authorList>
            <person name="Lu H."/>
        </authorList>
    </citation>
    <scope>NUCLEOTIDE SEQUENCE [LARGE SCALE GENOMIC DNA]</scope>
    <source>
        <strain evidence="3 4">LKC15W</strain>
    </source>
</reference>
<feature type="chain" id="PRO_5045447624" evidence="2">
    <location>
        <begin position="22"/>
        <end position="124"/>
    </location>
</feature>
<evidence type="ECO:0000313" key="4">
    <source>
        <dbReference type="Proteomes" id="UP001218579"/>
    </source>
</evidence>
<keyword evidence="2" id="KW-0732">Signal</keyword>
<feature type="transmembrane region" description="Helical" evidence="1">
    <location>
        <begin position="37"/>
        <end position="55"/>
    </location>
</feature>
<dbReference type="EMBL" id="JAQQKV010000003">
    <property type="protein sequence ID" value="MDC7677350.1"/>
    <property type="molecule type" value="Genomic_DNA"/>
</dbReference>
<gene>
    <name evidence="3" type="ORF">PQU98_14490</name>
</gene>
<proteinExistence type="predicted"/>